<dbReference type="PANTHER" id="PTHR22870:SF408">
    <property type="entry name" value="OS09G0560450 PROTEIN"/>
    <property type="match status" value="1"/>
</dbReference>
<dbReference type="Pfam" id="PF00415">
    <property type="entry name" value="RCC1"/>
    <property type="match status" value="1"/>
</dbReference>
<sequence length="509" mass="53645">MAPSRLSLPAAWRRRALRCALSPLWLLLACGEDSSPRPEPLPVDTTAPQLQVHSPTAGWNYTSRRVRVAFTATDDTHLATLSWSLNGAGFLPLPAKAPTGDTFLLEVAPRPGSNTLTLWATDEAGHSTGQTVAFHFGSLSGSGAAHTGVVRQGRVYLWGRNNLGQLGLGEDVVTDQRAPRQVPSLEGVAALALNQNHTLALREDGTVWAWGENAQGQLGLGPAPVPGAPRTPDLTPRRSPTRVEGLQGAVALALGYRHSLALMEDGTVRAFGDNSAGQLGDGTAESLRDFPVRVSELTQVVKVVAGSMHSVALKQDGTVWVWGRNTYGNLGQGGQGGQDGQPHPTPVQVPGVTDVVDIASGRDHILALHAGGTVSAWGLDASGQLGFGEAFPDKQSHRPVPVKALEDARFVFANGNMSYAQRAGGALVSWGQNFNGQLGNGGTKDTNVPVAAAEGLTGLWSLSPGATHAVALREDGTLFTWGWSFSGSLGREDLLDRWTYPEPIQVTLP</sequence>
<dbReference type="Gene3D" id="2.60.40.10">
    <property type="entry name" value="Immunoglobulins"/>
    <property type="match status" value="1"/>
</dbReference>
<dbReference type="Pfam" id="PF25390">
    <property type="entry name" value="WD40_RLD"/>
    <property type="match status" value="1"/>
</dbReference>
<evidence type="ECO:0000259" key="3">
    <source>
        <dbReference type="Pfam" id="PF25390"/>
    </source>
</evidence>
<name>A0A1H7Y038_STIAU</name>
<dbReference type="AlphaFoldDB" id="A0A1H7Y038"/>
<evidence type="ECO:0000313" key="4">
    <source>
        <dbReference type="EMBL" id="SEM39234.1"/>
    </source>
</evidence>
<dbReference type="PANTHER" id="PTHR22870">
    <property type="entry name" value="REGULATOR OF CHROMOSOME CONDENSATION"/>
    <property type="match status" value="1"/>
</dbReference>
<dbReference type="InterPro" id="IPR058923">
    <property type="entry name" value="RCC1-like_dom"/>
</dbReference>
<dbReference type="PROSITE" id="PS50012">
    <property type="entry name" value="RCC1_3"/>
    <property type="match status" value="6"/>
</dbReference>
<dbReference type="InterPro" id="IPR000408">
    <property type="entry name" value="Reg_chr_condens"/>
</dbReference>
<dbReference type="SUPFAM" id="SSF50985">
    <property type="entry name" value="RCC1/BLIP-II"/>
    <property type="match status" value="1"/>
</dbReference>
<dbReference type="PROSITE" id="PS00626">
    <property type="entry name" value="RCC1_2"/>
    <property type="match status" value="1"/>
</dbReference>
<evidence type="ECO:0000256" key="2">
    <source>
        <dbReference type="SAM" id="MobiDB-lite"/>
    </source>
</evidence>
<dbReference type="EMBL" id="FOAP01000016">
    <property type="protein sequence ID" value="SEM39234.1"/>
    <property type="molecule type" value="Genomic_DNA"/>
</dbReference>
<organism evidence="4 5">
    <name type="scientific">Stigmatella aurantiaca</name>
    <dbReference type="NCBI Taxonomy" id="41"/>
    <lineage>
        <taxon>Bacteria</taxon>
        <taxon>Pseudomonadati</taxon>
        <taxon>Myxococcota</taxon>
        <taxon>Myxococcia</taxon>
        <taxon>Myxococcales</taxon>
        <taxon>Cystobacterineae</taxon>
        <taxon>Archangiaceae</taxon>
        <taxon>Stigmatella</taxon>
    </lineage>
</organism>
<dbReference type="Gene3D" id="2.130.10.30">
    <property type="entry name" value="Regulator of chromosome condensation 1/beta-lactamase-inhibitor protein II"/>
    <property type="match status" value="2"/>
</dbReference>
<protein>
    <submittedName>
        <fullName evidence="4">Alpha-tubulin suppressor</fullName>
    </submittedName>
</protein>
<keyword evidence="1" id="KW-0677">Repeat</keyword>
<keyword evidence="5" id="KW-1185">Reference proteome</keyword>
<proteinExistence type="predicted"/>
<gene>
    <name evidence="4" type="ORF">SAMN05444354_11615</name>
</gene>
<dbReference type="OrthoDB" id="9758365at2"/>
<reference evidence="5" key="1">
    <citation type="submission" date="2016-10" db="EMBL/GenBank/DDBJ databases">
        <authorList>
            <person name="Varghese N."/>
            <person name="Submissions S."/>
        </authorList>
    </citation>
    <scope>NUCLEOTIDE SEQUENCE [LARGE SCALE GENOMIC DNA]</scope>
    <source>
        <strain evidence="5">DSM 17044</strain>
    </source>
</reference>
<dbReference type="RefSeq" id="WP_075009206.1">
    <property type="nucleotide sequence ID" value="NZ_FOAP01000016.1"/>
</dbReference>
<dbReference type="InterPro" id="IPR013783">
    <property type="entry name" value="Ig-like_fold"/>
</dbReference>
<feature type="domain" description="RCC1-like" evidence="3">
    <location>
        <begin position="143"/>
        <end position="406"/>
    </location>
</feature>
<dbReference type="InterPro" id="IPR051210">
    <property type="entry name" value="Ub_ligase/GEF_domain"/>
</dbReference>
<feature type="region of interest" description="Disordered" evidence="2">
    <location>
        <begin position="218"/>
        <end position="242"/>
    </location>
</feature>
<dbReference type="InterPro" id="IPR009091">
    <property type="entry name" value="RCC1/BLIP-II"/>
</dbReference>
<dbReference type="PRINTS" id="PR00633">
    <property type="entry name" value="RCCNDNSATION"/>
</dbReference>
<evidence type="ECO:0000256" key="1">
    <source>
        <dbReference type="ARBA" id="ARBA00022737"/>
    </source>
</evidence>
<dbReference type="PROSITE" id="PS51257">
    <property type="entry name" value="PROKAR_LIPOPROTEIN"/>
    <property type="match status" value="1"/>
</dbReference>
<accession>A0A1H7Y038</accession>
<evidence type="ECO:0000313" key="5">
    <source>
        <dbReference type="Proteomes" id="UP000182719"/>
    </source>
</evidence>
<dbReference type="Proteomes" id="UP000182719">
    <property type="component" value="Unassembled WGS sequence"/>
</dbReference>